<dbReference type="AlphaFoldDB" id="A0A7J6QNB6"/>
<feature type="chain" id="PRO_5029464553" evidence="1">
    <location>
        <begin position="20"/>
        <end position="214"/>
    </location>
</feature>
<evidence type="ECO:0000256" key="1">
    <source>
        <dbReference type="SAM" id="SignalP"/>
    </source>
</evidence>
<keyword evidence="1" id="KW-0732">Signal</keyword>
<feature type="signal peptide" evidence="1">
    <location>
        <begin position="1"/>
        <end position="19"/>
    </location>
</feature>
<keyword evidence="3" id="KW-1185">Reference proteome</keyword>
<dbReference type="Proteomes" id="UP000553632">
    <property type="component" value="Unassembled WGS sequence"/>
</dbReference>
<name>A0A7J6QNB6_PEROL</name>
<proteinExistence type="predicted"/>
<organism evidence="2 3">
    <name type="scientific">Perkinsus olseni</name>
    <name type="common">Perkinsus atlanticus</name>
    <dbReference type="NCBI Taxonomy" id="32597"/>
    <lineage>
        <taxon>Eukaryota</taxon>
        <taxon>Sar</taxon>
        <taxon>Alveolata</taxon>
        <taxon>Perkinsozoa</taxon>
        <taxon>Perkinsea</taxon>
        <taxon>Perkinsida</taxon>
        <taxon>Perkinsidae</taxon>
        <taxon>Perkinsus</taxon>
    </lineage>
</organism>
<protein>
    <submittedName>
        <fullName evidence="2">Uncharacterized protein</fullName>
    </submittedName>
</protein>
<sequence length="214" mass="24023">MPRYSAVFVLSLVLAVTSATTLRAADQAGSPTTRRLDRLEKQLTGLAGKVDKLVAQMSAMTAFTYKIEVEAGVDRACSALFVDGSLSFKKGDKDYSIAWKGNGRLITYWENVDAEISFMDFNVKKHRAFEGTPEAVMRLFSLVLPFNLTDLMPKIKQLFDGRMTEDKCSILMKGVLQNPPKEYKQVKPWLQKFIQYKMAEALELAGKHGGILDW</sequence>
<dbReference type="EMBL" id="JABANO010031822">
    <property type="protein sequence ID" value="KAF4709641.1"/>
    <property type="molecule type" value="Genomic_DNA"/>
</dbReference>
<comment type="caution">
    <text evidence="2">The sequence shown here is derived from an EMBL/GenBank/DDBJ whole genome shotgun (WGS) entry which is preliminary data.</text>
</comment>
<gene>
    <name evidence="2" type="ORF">FOZ63_024396</name>
</gene>
<reference evidence="2 3" key="1">
    <citation type="submission" date="2020-04" db="EMBL/GenBank/DDBJ databases">
        <title>Perkinsus olseni comparative genomics.</title>
        <authorList>
            <person name="Bogema D.R."/>
        </authorList>
    </citation>
    <scope>NUCLEOTIDE SEQUENCE [LARGE SCALE GENOMIC DNA]</scope>
    <source>
        <strain evidence="2 3">ATCC PRA-207</strain>
    </source>
</reference>
<evidence type="ECO:0000313" key="3">
    <source>
        <dbReference type="Proteomes" id="UP000553632"/>
    </source>
</evidence>
<evidence type="ECO:0000313" key="2">
    <source>
        <dbReference type="EMBL" id="KAF4709641.1"/>
    </source>
</evidence>
<accession>A0A7J6QNB6</accession>